<dbReference type="Proteomes" id="UP000005096">
    <property type="component" value="Chromosome"/>
</dbReference>
<accession>E3CZ32</accession>
<reference evidence="1 2" key="1">
    <citation type="journal article" date="2010" name="Stand. Genomic Sci.">
        <title>Non-contiguous finished genome sequence of Aminomonas paucivorans type strain (GLU-3).</title>
        <authorList>
            <person name="Pitluck S."/>
            <person name="Yasawong M."/>
            <person name="Held B."/>
            <person name="Lapidus A."/>
            <person name="Nolan M."/>
            <person name="Copeland A."/>
            <person name="Lucas S."/>
            <person name="Del Rio T.G."/>
            <person name="Tice H."/>
            <person name="Cheng J.F."/>
            <person name="Chertkov O."/>
            <person name="Goodwin L."/>
            <person name="Tapia R."/>
            <person name="Han C."/>
            <person name="Liolios K."/>
            <person name="Ivanova N."/>
            <person name="Mavromatis K."/>
            <person name="Ovchinnikova G."/>
            <person name="Pati A."/>
            <person name="Chen A."/>
            <person name="Palaniappan K."/>
            <person name="Land M."/>
            <person name="Hauser L."/>
            <person name="Chang Y.J."/>
            <person name="Jeffries C.D."/>
            <person name="Pukall R."/>
            <person name="Spring S."/>
            <person name="Rohde M."/>
            <person name="Sikorski J."/>
            <person name="Goker M."/>
            <person name="Woyke T."/>
            <person name="Bristow J."/>
            <person name="Eisen J.A."/>
            <person name="Markowitz V."/>
            <person name="Hugenholtz P."/>
            <person name="Kyrpides N.C."/>
            <person name="Klenk H.P."/>
        </authorList>
    </citation>
    <scope>NUCLEOTIDE SEQUENCE [LARGE SCALE GENOMIC DNA]</scope>
    <source>
        <strain evidence="1 2">DSM 12260</strain>
    </source>
</reference>
<gene>
    <name evidence="1" type="ORF">Apau_0370</name>
</gene>
<dbReference type="AlphaFoldDB" id="E3CZ32"/>
<organism evidence="1 2">
    <name type="scientific">Aminomonas paucivorans DSM 12260</name>
    <dbReference type="NCBI Taxonomy" id="584708"/>
    <lineage>
        <taxon>Bacteria</taxon>
        <taxon>Thermotogati</taxon>
        <taxon>Synergistota</taxon>
        <taxon>Synergistia</taxon>
        <taxon>Synergistales</taxon>
        <taxon>Synergistaceae</taxon>
        <taxon>Aminomonas</taxon>
    </lineage>
</organism>
<dbReference type="EMBL" id="CM001022">
    <property type="protein sequence ID" value="EFQ22805.1"/>
    <property type="molecule type" value="Genomic_DNA"/>
</dbReference>
<keyword evidence="2" id="KW-1185">Reference proteome</keyword>
<evidence type="ECO:0000313" key="1">
    <source>
        <dbReference type="EMBL" id="EFQ22805.1"/>
    </source>
</evidence>
<dbReference type="STRING" id="584708.Apau_0370"/>
<dbReference type="Gene3D" id="3.40.630.10">
    <property type="entry name" value="Zn peptidases"/>
    <property type="match status" value="1"/>
</dbReference>
<dbReference type="eggNOG" id="COG3608">
    <property type="taxonomic scope" value="Bacteria"/>
</dbReference>
<dbReference type="SUPFAM" id="SSF53187">
    <property type="entry name" value="Zn-dependent exopeptidases"/>
    <property type="match status" value="1"/>
</dbReference>
<dbReference type="PaxDb" id="584708-Apau_0370"/>
<proteinExistence type="predicted"/>
<dbReference type="HOGENOM" id="CLU_060714_0_0_0"/>
<evidence type="ECO:0000313" key="2">
    <source>
        <dbReference type="Proteomes" id="UP000005096"/>
    </source>
</evidence>
<dbReference type="RefSeq" id="WP_006299952.1">
    <property type="nucleotide sequence ID" value="NZ_CM001022.1"/>
</dbReference>
<name>E3CZ32_9BACT</name>
<sequence>MNERRLNLVKILSVAAALVLATFAGLEFRQHRTFREPTVLGPGVTKVVKLGDYFPGIKDTINDCNVYVLDSGKPGGAALVIGGTHPEEPSANLTAQMLVETAVPTQGKLFVVIRANRSASTVTRPGEAYPLFYRVPTPWGEQVYRMGDRNANPLDSWPDPEVYVHYPSGQMLAYMDVRNLNRCWPGKPDGLLVERTTYALSELIRKEKVGLAVDFHEAELEYPVINTIVAHEKAQAVAAMASMTLSAQELPVPIAMEFSPAGLHGLSHREIGDHTDAMSVLFESPEPFLDRVRGVTDEHLLMTGKDPFVMAAGAHKLLYAPIDENGWPIDVRVGRHISTLLTVLDIYSQNDPAQGVTIQGVPRYKDVVARGTGAFLQDPSKAPADRVAFD</sequence>
<dbReference type="OrthoDB" id="9782876at2"/>
<protein>
    <submittedName>
        <fullName evidence="1">Succinylglutamate desuccinylase/aspartoacylase</fullName>
    </submittedName>
</protein>